<dbReference type="Gene3D" id="1.10.10.10">
    <property type="entry name" value="Winged helix-like DNA-binding domain superfamily/Winged helix DNA-binding domain"/>
    <property type="match status" value="2"/>
</dbReference>
<keyword evidence="2" id="KW-0805">Transcription regulation</keyword>
<dbReference type="InterPro" id="IPR036388">
    <property type="entry name" value="WH-like_DNA-bd_sf"/>
</dbReference>
<evidence type="ECO:0000256" key="2">
    <source>
        <dbReference type="ARBA" id="ARBA00023015"/>
    </source>
</evidence>
<sequence length="413" mass="44739">MSNQPADTPAGALSFRQLRLFEAIGDFRSVRRASEGCGLSQPAVTQALAKLEEQIGAVLVDRRASGSYLNELGEIFHARVKRFFDQTERAVIATGAAATAAAAKPIVNRLTRSQVRTLVGAIEHGSFEAAAKGLGISSASVQRAARDLEGNLRVSLFYRTAAGMLVSPAGARFGQQMKLASQEIELGIDELEAVRGGASRQIVIGAMPFGGSVLLASALDDFLRMHPQADIKIVSDSTAEMAKNLRAGDVDLVVGLLPEMHAEELTSEAFAETPYLVVVRRGHPLTVKDGVTIEDLVACDWIIGTHGSSRRRCFERIFAGRQGPQAQIATCATPVIRRLLERSDRVTLMTTYELQYADGRLRSLPFAPIGQAPSIGVTMRSNWLPTRLHADFIALVRNHVHMVNGRRHLRVVG</sequence>
<keyword evidence="9" id="KW-1185">Reference proteome</keyword>
<organism evidence="6 8">
    <name type="scientific">Roseomonas gilardii</name>
    <dbReference type="NCBI Taxonomy" id="257708"/>
    <lineage>
        <taxon>Bacteria</taxon>
        <taxon>Pseudomonadati</taxon>
        <taxon>Pseudomonadota</taxon>
        <taxon>Alphaproteobacteria</taxon>
        <taxon>Acetobacterales</taxon>
        <taxon>Roseomonadaceae</taxon>
        <taxon>Roseomonas</taxon>
    </lineage>
</organism>
<dbReference type="Proteomes" id="UP001258945">
    <property type="component" value="Unassembled WGS sequence"/>
</dbReference>
<dbReference type="PANTHER" id="PTHR30126:SF40">
    <property type="entry name" value="HTH-TYPE TRANSCRIPTIONAL REGULATOR GLTR"/>
    <property type="match status" value="1"/>
</dbReference>
<evidence type="ECO:0000256" key="3">
    <source>
        <dbReference type="ARBA" id="ARBA00023125"/>
    </source>
</evidence>
<dbReference type="EMBL" id="JAVVDO010000032">
    <property type="protein sequence ID" value="MDT8332627.1"/>
    <property type="molecule type" value="Genomic_DNA"/>
</dbReference>
<evidence type="ECO:0000313" key="7">
    <source>
        <dbReference type="EMBL" id="MDT8332627.1"/>
    </source>
</evidence>
<dbReference type="KEGG" id="rgi:RGI145_16720"/>
<dbReference type="SUPFAM" id="SSF53850">
    <property type="entry name" value="Periplasmic binding protein-like II"/>
    <property type="match status" value="1"/>
</dbReference>
<name>A0A1L7AI91_9PROT</name>
<dbReference type="Gene3D" id="3.40.190.290">
    <property type="match status" value="1"/>
</dbReference>
<protein>
    <submittedName>
        <fullName evidence="7">LysR substrate-binding domain-containing protein</fullName>
    </submittedName>
</protein>
<evidence type="ECO:0000256" key="1">
    <source>
        <dbReference type="ARBA" id="ARBA00009437"/>
    </source>
</evidence>
<dbReference type="InterPro" id="IPR036390">
    <property type="entry name" value="WH_DNA-bd_sf"/>
</dbReference>
<keyword evidence="4" id="KW-0804">Transcription</keyword>
<dbReference type="EMBL" id="CP015583">
    <property type="protein sequence ID" value="APT58508.1"/>
    <property type="molecule type" value="Genomic_DNA"/>
</dbReference>
<dbReference type="STRING" id="257708.RGI145_16720"/>
<evidence type="ECO:0000256" key="4">
    <source>
        <dbReference type="ARBA" id="ARBA00023163"/>
    </source>
</evidence>
<feature type="domain" description="HTH lysR-type" evidence="5">
    <location>
        <begin position="114"/>
        <end position="167"/>
    </location>
</feature>
<feature type="domain" description="HTH lysR-type" evidence="5">
    <location>
        <begin position="13"/>
        <end position="70"/>
    </location>
</feature>
<dbReference type="PANTHER" id="PTHR30126">
    <property type="entry name" value="HTH-TYPE TRANSCRIPTIONAL REGULATOR"/>
    <property type="match status" value="1"/>
</dbReference>
<dbReference type="GO" id="GO:0000976">
    <property type="term" value="F:transcription cis-regulatory region binding"/>
    <property type="evidence" value="ECO:0007669"/>
    <property type="project" value="TreeGrafter"/>
</dbReference>
<dbReference type="eggNOG" id="COG0583">
    <property type="taxonomic scope" value="Bacteria"/>
</dbReference>
<dbReference type="PRINTS" id="PR00039">
    <property type="entry name" value="HTHLYSR"/>
</dbReference>
<dbReference type="InterPro" id="IPR005119">
    <property type="entry name" value="LysR_subst-bd"/>
</dbReference>
<evidence type="ECO:0000313" key="8">
    <source>
        <dbReference type="Proteomes" id="UP000185494"/>
    </source>
</evidence>
<dbReference type="PROSITE" id="PS50931">
    <property type="entry name" value="HTH_LYSR"/>
    <property type="match status" value="2"/>
</dbReference>
<dbReference type="RefSeq" id="WP_075799269.1">
    <property type="nucleotide sequence ID" value="NZ_CP015583.1"/>
</dbReference>
<dbReference type="SUPFAM" id="SSF46785">
    <property type="entry name" value="Winged helix' DNA-binding domain"/>
    <property type="match status" value="2"/>
</dbReference>
<proteinExistence type="inferred from homology"/>
<evidence type="ECO:0000259" key="5">
    <source>
        <dbReference type="PROSITE" id="PS50931"/>
    </source>
</evidence>
<accession>A0A1L7AI91</accession>
<reference evidence="7 9" key="2">
    <citation type="journal article" date="2019" name="Microb. Pathog.">
        <title>Comparison of VITEK 2, MALDI-TOF MS, 16S rRNA gene sequencing, and whole-genome sequencing for identification of Roseomonas mucosa.</title>
        <authorList>
            <person name="Rudolph W.W."/>
            <person name="Gunzer F."/>
            <person name="Trauth M."/>
            <person name="Bunk B."/>
            <person name="Bigge R."/>
            <person name="Schrottner P."/>
        </authorList>
    </citation>
    <scope>NUCLEOTIDE SEQUENCE [LARGE SCALE GENOMIC DNA]</scope>
    <source>
        <strain evidence="7 9">DSM 103800</strain>
    </source>
</reference>
<dbReference type="Proteomes" id="UP000185494">
    <property type="component" value="Chromosome 1"/>
</dbReference>
<gene>
    <name evidence="6" type="ORF">RGI145_16720</name>
    <name evidence="7" type="ORF">RQ831_16335</name>
</gene>
<dbReference type="AlphaFoldDB" id="A0A1L7AI91"/>
<evidence type="ECO:0000313" key="9">
    <source>
        <dbReference type="Proteomes" id="UP001258945"/>
    </source>
</evidence>
<keyword evidence="3" id="KW-0238">DNA-binding</keyword>
<dbReference type="GO" id="GO:0003700">
    <property type="term" value="F:DNA-binding transcription factor activity"/>
    <property type="evidence" value="ECO:0007669"/>
    <property type="project" value="InterPro"/>
</dbReference>
<evidence type="ECO:0000313" key="6">
    <source>
        <dbReference type="EMBL" id="APT58508.1"/>
    </source>
</evidence>
<dbReference type="Pfam" id="PF00126">
    <property type="entry name" value="HTH_1"/>
    <property type="match status" value="2"/>
</dbReference>
<comment type="similarity">
    <text evidence="1">Belongs to the LysR transcriptional regulatory family.</text>
</comment>
<dbReference type="InterPro" id="IPR000847">
    <property type="entry name" value="LysR_HTH_N"/>
</dbReference>
<dbReference type="Pfam" id="PF03466">
    <property type="entry name" value="LysR_substrate"/>
    <property type="match status" value="1"/>
</dbReference>
<reference evidence="7" key="3">
    <citation type="submission" date="2023-09" db="EMBL/GenBank/DDBJ databases">
        <authorList>
            <person name="Schober I."/>
            <person name="Bunk B."/>
        </authorList>
    </citation>
    <scope>NUCLEOTIDE SEQUENCE</scope>
    <source>
        <strain evidence="7">DSM 103800</strain>
    </source>
</reference>
<reference evidence="6 8" key="1">
    <citation type="submission" date="2016-05" db="EMBL/GenBank/DDBJ databases">
        <title>Complete Genome and Methylome Analysis of Psychrotrophic Bacterial Isolates from Antarctic Lake Untersee.</title>
        <authorList>
            <person name="Fomenkov A."/>
            <person name="Akimov V.N."/>
            <person name="Vasilyeva L.V."/>
            <person name="Andersen D."/>
            <person name="Vincze T."/>
            <person name="Roberts R.J."/>
        </authorList>
    </citation>
    <scope>NUCLEOTIDE SEQUENCE [LARGE SCALE GENOMIC DNA]</scope>
    <source>
        <strain evidence="6 8">U14-5</strain>
    </source>
</reference>